<evidence type="ECO:0000259" key="11">
    <source>
        <dbReference type="Pfam" id="PF07730"/>
    </source>
</evidence>
<dbReference type="GO" id="GO:0005524">
    <property type="term" value="F:ATP binding"/>
    <property type="evidence" value="ECO:0007669"/>
    <property type="project" value="UniProtKB-KW"/>
</dbReference>
<evidence type="ECO:0000256" key="6">
    <source>
        <dbReference type="ARBA" id="ARBA00022777"/>
    </source>
</evidence>
<dbReference type="InterPro" id="IPR050482">
    <property type="entry name" value="Sensor_HK_TwoCompSys"/>
</dbReference>
<accession>A0A3M0I1U3</accession>
<dbReference type="Pfam" id="PF02518">
    <property type="entry name" value="HATPase_c"/>
    <property type="match status" value="1"/>
</dbReference>
<feature type="domain" description="Signal transduction histidine kinase subgroup 3 dimerisation and phosphoacceptor" evidence="11">
    <location>
        <begin position="160"/>
        <end position="225"/>
    </location>
</feature>
<keyword evidence="4" id="KW-0808">Transferase</keyword>
<dbReference type="EMBL" id="PENI01000023">
    <property type="protein sequence ID" value="RMB82418.1"/>
    <property type="molecule type" value="Genomic_DNA"/>
</dbReference>
<reference evidence="12 13" key="1">
    <citation type="submission" date="2017-11" db="EMBL/GenBank/DDBJ databases">
        <title>Draft genome of actinobacteria isolated from guarana (Paullinia cupana (Mart.) Ducke.</title>
        <authorList>
            <person name="Siqueira K.A."/>
            <person name="Liotti R.G."/>
            <person name="Mendes T.A.O."/>
            <person name="Soares M.A."/>
        </authorList>
    </citation>
    <scope>NUCLEOTIDE SEQUENCE [LARGE SCALE GENOMIC DNA]</scope>
    <source>
        <strain evidence="12 13">193</strain>
    </source>
</reference>
<dbReference type="GO" id="GO:0000155">
    <property type="term" value="F:phosphorelay sensor kinase activity"/>
    <property type="evidence" value="ECO:0007669"/>
    <property type="project" value="InterPro"/>
</dbReference>
<protein>
    <recommendedName>
        <fullName evidence="2">histidine kinase</fullName>
        <ecNumber evidence="2">2.7.13.3</ecNumber>
    </recommendedName>
</protein>
<dbReference type="GO" id="GO:0046983">
    <property type="term" value="F:protein dimerization activity"/>
    <property type="evidence" value="ECO:0007669"/>
    <property type="project" value="InterPro"/>
</dbReference>
<comment type="caution">
    <text evidence="12">The sequence shown here is derived from an EMBL/GenBank/DDBJ whole genome shotgun (WGS) entry which is preliminary data.</text>
</comment>
<dbReference type="CDD" id="cd16917">
    <property type="entry name" value="HATPase_UhpB-NarQ-NarX-like"/>
    <property type="match status" value="1"/>
</dbReference>
<keyword evidence="8" id="KW-0902">Two-component regulatory system</keyword>
<dbReference type="Proteomes" id="UP000270471">
    <property type="component" value="Unassembled WGS sequence"/>
</dbReference>
<dbReference type="PANTHER" id="PTHR24421">
    <property type="entry name" value="NITRATE/NITRITE SENSOR PROTEIN NARX-RELATED"/>
    <property type="match status" value="1"/>
</dbReference>
<sequence>MDQPPHIRQWPPWPALVVTLLSSGAFLAHRRLPRLTVVATTACGTALGAMSTTLNYEFGSTTACTVMAALASLALHSDQRTTIRYTAACALTLLAASVLWAPEGPRMQPEQVGLVGFVLLASAVADSTRSRRGYVAAVEARAELAERTREDEARHRVGAERMRIARDLHDVVAHHITLAHAQAATAEYLLPAKLDQAQDALRHLTSTLLSALEELRTTVGLLRQSGHEAPLEPAPGLAQLPALLASFAHAGLTVDVIDDGPEQPLSPGVDLTAFRIVQEALTNVTKHADTTRASLQLAYTTRLLTITIRDDGPAHAAADTVTGYGLIGMRERALAVGGRLQARPQAVHGFEVIAELPTHPPHRRRPATGRTAHDHPGTARRRSGAPDRYLPDPHQCQ</sequence>
<dbReference type="Pfam" id="PF07730">
    <property type="entry name" value="HisKA_3"/>
    <property type="match status" value="1"/>
</dbReference>
<gene>
    <name evidence="12" type="ORF">CTZ28_29790</name>
</gene>
<keyword evidence="7" id="KW-0067">ATP-binding</keyword>
<dbReference type="PANTHER" id="PTHR24421:SF10">
    <property type="entry name" value="NITRATE_NITRITE SENSOR PROTEIN NARQ"/>
    <property type="match status" value="1"/>
</dbReference>
<dbReference type="SUPFAM" id="SSF55874">
    <property type="entry name" value="ATPase domain of HSP90 chaperone/DNA topoisomerase II/histidine kinase"/>
    <property type="match status" value="1"/>
</dbReference>
<evidence type="ECO:0000259" key="10">
    <source>
        <dbReference type="Pfam" id="PF02518"/>
    </source>
</evidence>
<dbReference type="InterPro" id="IPR011712">
    <property type="entry name" value="Sig_transdc_His_kin_sub3_dim/P"/>
</dbReference>
<name>A0A3M0I1U3_9ACTN</name>
<keyword evidence="13" id="KW-1185">Reference proteome</keyword>
<organism evidence="12 13">
    <name type="scientific">Streptomyces shenzhenensis</name>
    <dbReference type="NCBI Taxonomy" id="943815"/>
    <lineage>
        <taxon>Bacteria</taxon>
        <taxon>Bacillati</taxon>
        <taxon>Actinomycetota</taxon>
        <taxon>Actinomycetes</taxon>
        <taxon>Kitasatosporales</taxon>
        <taxon>Streptomycetaceae</taxon>
        <taxon>Streptomyces</taxon>
    </lineage>
</organism>
<evidence type="ECO:0000256" key="1">
    <source>
        <dbReference type="ARBA" id="ARBA00000085"/>
    </source>
</evidence>
<comment type="catalytic activity">
    <reaction evidence="1">
        <text>ATP + protein L-histidine = ADP + protein N-phospho-L-histidine.</text>
        <dbReference type="EC" id="2.7.13.3"/>
    </reaction>
</comment>
<evidence type="ECO:0000256" key="9">
    <source>
        <dbReference type="SAM" id="MobiDB-lite"/>
    </source>
</evidence>
<dbReference type="GO" id="GO:0016020">
    <property type="term" value="C:membrane"/>
    <property type="evidence" value="ECO:0007669"/>
    <property type="project" value="InterPro"/>
</dbReference>
<dbReference type="AlphaFoldDB" id="A0A3M0I1U3"/>
<dbReference type="Gene3D" id="1.20.5.1930">
    <property type="match status" value="1"/>
</dbReference>
<dbReference type="Gene3D" id="3.30.565.10">
    <property type="entry name" value="Histidine kinase-like ATPase, C-terminal domain"/>
    <property type="match status" value="1"/>
</dbReference>
<keyword evidence="3" id="KW-0597">Phosphoprotein</keyword>
<evidence type="ECO:0000256" key="4">
    <source>
        <dbReference type="ARBA" id="ARBA00022679"/>
    </source>
</evidence>
<feature type="region of interest" description="Disordered" evidence="9">
    <location>
        <begin position="357"/>
        <end position="397"/>
    </location>
</feature>
<evidence type="ECO:0000256" key="7">
    <source>
        <dbReference type="ARBA" id="ARBA00022840"/>
    </source>
</evidence>
<evidence type="ECO:0000256" key="3">
    <source>
        <dbReference type="ARBA" id="ARBA00022553"/>
    </source>
</evidence>
<evidence type="ECO:0000313" key="12">
    <source>
        <dbReference type="EMBL" id="RMB82418.1"/>
    </source>
</evidence>
<keyword evidence="5" id="KW-0547">Nucleotide-binding</keyword>
<evidence type="ECO:0000256" key="8">
    <source>
        <dbReference type="ARBA" id="ARBA00023012"/>
    </source>
</evidence>
<proteinExistence type="predicted"/>
<dbReference type="InterPro" id="IPR003594">
    <property type="entry name" value="HATPase_dom"/>
</dbReference>
<evidence type="ECO:0000256" key="2">
    <source>
        <dbReference type="ARBA" id="ARBA00012438"/>
    </source>
</evidence>
<dbReference type="InterPro" id="IPR036890">
    <property type="entry name" value="HATPase_C_sf"/>
</dbReference>
<evidence type="ECO:0000313" key="13">
    <source>
        <dbReference type="Proteomes" id="UP000270471"/>
    </source>
</evidence>
<dbReference type="OrthoDB" id="227596at2"/>
<keyword evidence="6 12" id="KW-0418">Kinase</keyword>
<feature type="domain" description="Histidine kinase/HSP90-like ATPase" evidence="10">
    <location>
        <begin position="272"/>
        <end position="358"/>
    </location>
</feature>
<dbReference type="EC" id="2.7.13.3" evidence="2"/>
<evidence type="ECO:0000256" key="5">
    <source>
        <dbReference type="ARBA" id="ARBA00022741"/>
    </source>
</evidence>